<dbReference type="PANTHER" id="PTHR45973:SF12">
    <property type="entry name" value="DYNEIN REGULATORY COMPLEX SUBUNIT 3"/>
    <property type="match status" value="1"/>
</dbReference>
<dbReference type="STRING" id="64144.ENSATEP00000035766"/>
<evidence type="ECO:0000256" key="1">
    <source>
        <dbReference type="ARBA" id="ARBA00004611"/>
    </source>
</evidence>
<keyword evidence="3" id="KW-0433">Leucine-rich repeat</keyword>
<comment type="similarity">
    <text evidence="10">Belongs to the DRC3 family.</text>
</comment>
<evidence type="ECO:0000256" key="3">
    <source>
        <dbReference type="ARBA" id="ARBA00022614"/>
    </source>
</evidence>
<dbReference type="PROSITE" id="PS51450">
    <property type="entry name" value="LRR"/>
    <property type="match status" value="3"/>
</dbReference>
<evidence type="ECO:0000256" key="9">
    <source>
        <dbReference type="ARBA" id="ARBA00023273"/>
    </source>
</evidence>
<evidence type="ECO:0000256" key="7">
    <source>
        <dbReference type="ARBA" id="ARBA00023069"/>
    </source>
</evidence>
<keyword evidence="7" id="KW-0969">Cilium</keyword>
<dbReference type="GO" id="GO:0005929">
    <property type="term" value="C:cilium"/>
    <property type="evidence" value="ECO:0007669"/>
    <property type="project" value="TreeGrafter"/>
</dbReference>
<dbReference type="SUPFAM" id="SSF52058">
    <property type="entry name" value="L domain-like"/>
    <property type="match status" value="1"/>
</dbReference>
<evidence type="ECO:0000256" key="4">
    <source>
        <dbReference type="ARBA" id="ARBA00022737"/>
    </source>
</evidence>
<evidence type="ECO:0000256" key="8">
    <source>
        <dbReference type="ARBA" id="ARBA00023212"/>
    </source>
</evidence>
<accession>A0A3Q1KHC5</accession>
<reference evidence="12" key="2">
    <citation type="submission" date="2025-08" db="UniProtKB">
        <authorList>
            <consortium name="Ensembl"/>
        </authorList>
    </citation>
    <scope>IDENTIFICATION</scope>
</reference>
<evidence type="ECO:0000256" key="5">
    <source>
        <dbReference type="ARBA" id="ARBA00022846"/>
    </source>
</evidence>
<keyword evidence="6" id="KW-0175">Coiled coil</keyword>
<name>A0A3Q1KHC5_ANATE</name>
<keyword evidence="13" id="KW-1185">Reference proteome</keyword>
<proteinExistence type="inferred from homology"/>
<dbReference type="InParanoid" id="A0A3Q1KHC5"/>
<evidence type="ECO:0000256" key="11">
    <source>
        <dbReference type="ARBA" id="ARBA00040950"/>
    </source>
</evidence>
<dbReference type="PANTHER" id="PTHR45973">
    <property type="entry name" value="PROTEIN PHOSPHATASE 1 REGULATORY SUBUNIT SDS22-RELATED"/>
    <property type="match status" value="1"/>
</dbReference>
<reference evidence="12" key="1">
    <citation type="submission" date="2021-04" db="EMBL/GenBank/DDBJ databases">
        <authorList>
            <consortium name="Wellcome Sanger Institute Data Sharing"/>
        </authorList>
    </citation>
    <scope>NUCLEOTIDE SEQUENCE [LARGE SCALE GENOMIC DNA]</scope>
</reference>
<gene>
    <name evidence="12" type="primary">DRC3</name>
</gene>
<organism evidence="12 13">
    <name type="scientific">Anabas testudineus</name>
    <name type="common">Climbing perch</name>
    <name type="synonym">Anthias testudineus</name>
    <dbReference type="NCBI Taxonomy" id="64144"/>
    <lineage>
        <taxon>Eukaryota</taxon>
        <taxon>Metazoa</taxon>
        <taxon>Chordata</taxon>
        <taxon>Craniata</taxon>
        <taxon>Vertebrata</taxon>
        <taxon>Euteleostomi</taxon>
        <taxon>Actinopterygii</taxon>
        <taxon>Neopterygii</taxon>
        <taxon>Teleostei</taxon>
        <taxon>Neoteleostei</taxon>
        <taxon>Acanthomorphata</taxon>
        <taxon>Anabantaria</taxon>
        <taxon>Anabantiformes</taxon>
        <taxon>Anabantoidei</taxon>
        <taxon>Anabantidae</taxon>
        <taxon>Anabas</taxon>
    </lineage>
</organism>
<dbReference type="Gene3D" id="3.80.10.10">
    <property type="entry name" value="Ribonuclease Inhibitor"/>
    <property type="match status" value="1"/>
</dbReference>
<keyword evidence="9" id="KW-0966">Cell projection</keyword>
<sequence length="494" mass="57531">MSSHPGKSEPTVMDEEILREAAMKQHPKDQAAGVSKAQGINLNQVNRLSLECRNILMIDHLWEFTSLTMLYLNNNLIEKIEGLDHLINLTWLNLSFNRIGKIEGLESLQKLEVLNLSNNRISVIENMDKLEKLTHFCIANNLIEQLDNVLYLRKLKNLFTINLSGNPVSTVDDYKLFIAAYFPNLMCLDYRVLNEKMKNEASIKYNYVLEEKRREELQQQQDASVEQSKKAELQLHMDAFVEFLNGSSLFKSMFKDDPEAETLHCLPEVAQLLQNEMVELCMQLFQTGLSEHKRRETEVNSFFSGQDKTVTDYQQKASQILANFEQQHKKVKELQQLSDLDILQDKINHCNDEINQLCKSLMSLEFELVSQVEVTMYSTICLCCCVDILYLEDNYHQNVRKVAVETLEKVAKDDTEDMSNDVRMLFTDKDTVMDALATGHDNHLMKINDRENLLVTRINAWKAIQDKELKWNRIRISDIHRYMDHLKEQLEELQ</sequence>
<dbReference type="InterPro" id="IPR001611">
    <property type="entry name" value="Leu-rich_rpt"/>
</dbReference>
<evidence type="ECO:0000256" key="10">
    <source>
        <dbReference type="ARBA" id="ARBA00038378"/>
    </source>
</evidence>
<dbReference type="InterPro" id="IPR050576">
    <property type="entry name" value="Cilia_flagella_integrity"/>
</dbReference>
<evidence type="ECO:0000256" key="2">
    <source>
        <dbReference type="ARBA" id="ARBA00022490"/>
    </source>
</evidence>
<dbReference type="SMART" id="SM00365">
    <property type="entry name" value="LRR_SD22"/>
    <property type="match status" value="4"/>
</dbReference>
<evidence type="ECO:0000256" key="6">
    <source>
        <dbReference type="ARBA" id="ARBA00023054"/>
    </source>
</evidence>
<keyword evidence="2" id="KW-0963">Cytoplasm</keyword>
<keyword evidence="4" id="KW-0677">Repeat</keyword>
<evidence type="ECO:0000313" key="12">
    <source>
        <dbReference type="Ensembl" id="ENSATEP00000035766.3"/>
    </source>
</evidence>
<dbReference type="Ensembl" id="ENSATET00000036279.3">
    <property type="protein sequence ID" value="ENSATEP00000035766.3"/>
    <property type="gene ID" value="ENSATEG00000024581.3"/>
</dbReference>
<keyword evidence="5" id="KW-0282">Flagellum</keyword>
<dbReference type="Proteomes" id="UP000265040">
    <property type="component" value="Chromosome 8"/>
</dbReference>
<protein>
    <recommendedName>
        <fullName evidence="11">Dynein regulatory complex subunit 3</fullName>
    </recommendedName>
</protein>
<keyword evidence="8" id="KW-0206">Cytoskeleton</keyword>
<reference evidence="12" key="3">
    <citation type="submission" date="2025-09" db="UniProtKB">
        <authorList>
            <consortium name="Ensembl"/>
        </authorList>
    </citation>
    <scope>IDENTIFICATION</scope>
</reference>
<comment type="subcellular location">
    <subcellularLocation>
        <location evidence="1">Cytoplasm</location>
        <location evidence="1">Cytoskeleton</location>
        <location evidence="1">Flagellum axoneme</location>
    </subcellularLocation>
</comment>
<dbReference type="Pfam" id="PF14580">
    <property type="entry name" value="LRR_9"/>
    <property type="match status" value="1"/>
</dbReference>
<dbReference type="GeneTree" id="ENSGT00940000159298"/>
<dbReference type="InterPro" id="IPR032675">
    <property type="entry name" value="LRR_dom_sf"/>
</dbReference>
<evidence type="ECO:0000313" key="13">
    <source>
        <dbReference type="Proteomes" id="UP000265040"/>
    </source>
</evidence>
<dbReference type="AlphaFoldDB" id="A0A3Q1KHC5"/>